<dbReference type="Pfam" id="PF00528">
    <property type="entry name" value="BPD_transp_1"/>
    <property type="match status" value="1"/>
</dbReference>
<dbReference type="AlphaFoldDB" id="A0A343TJR8"/>
<organism evidence="10 11">
    <name type="scientific">Halalkaliarchaeum desulfuricum</name>
    <dbReference type="NCBI Taxonomy" id="2055893"/>
    <lineage>
        <taxon>Archaea</taxon>
        <taxon>Methanobacteriati</taxon>
        <taxon>Methanobacteriota</taxon>
        <taxon>Stenosarchaea group</taxon>
        <taxon>Halobacteria</taxon>
        <taxon>Halobacteriales</taxon>
        <taxon>Haloferacaceae</taxon>
        <taxon>Halalkaliarchaeum</taxon>
    </lineage>
</organism>
<evidence type="ECO:0000256" key="5">
    <source>
        <dbReference type="ARBA" id="ARBA00022989"/>
    </source>
</evidence>
<dbReference type="PROSITE" id="PS50928">
    <property type="entry name" value="ABC_TM1"/>
    <property type="match status" value="1"/>
</dbReference>
<proteinExistence type="inferred from homology"/>
<evidence type="ECO:0000256" key="8">
    <source>
        <dbReference type="SAM" id="MobiDB-lite"/>
    </source>
</evidence>
<dbReference type="GO" id="GO:0015416">
    <property type="term" value="F:ABC-type phosphonate transporter activity"/>
    <property type="evidence" value="ECO:0007669"/>
    <property type="project" value="InterPro"/>
</dbReference>
<feature type="domain" description="ABC transmembrane type-1" evidence="9">
    <location>
        <begin position="176"/>
        <end position="358"/>
    </location>
</feature>
<keyword evidence="2 7" id="KW-0813">Transport</keyword>
<dbReference type="RefSeq" id="WP_245883180.1">
    <property type="nucleotide sequence ID" value="NZ_CP025066.1"/>
</dbReference>
<dbReference type="EMBL" id="CP025066">
    <property type="protein sequence ID" value="AUX09340.1"/>
    <property type="molecule type" value="Genomic_DNA"/>
</dbReference>
<dbReference type="PANTHER" id="PTHR30043">
    <property type="entry name" value="PHOSPHONATES TRANSPORT SYSTEM PERMEASE PROTEIN"/>
    <property type="match status" value="1"/>
</dbReference>
<keyword evidence="4 7" id="KW-0812">Transmembrane</keyword>
<keyword evidence="6 7" id="KW-0472">Membrane</keyword>
<evidence type="ECO:0000256" key="1">
    <source>
        <dbReference type="ARBA" id="ARBA00004651"/>
    </source>
</evidence>
<name>A0A343TJR8_9EURY</name>
<evidence type="ECO:0000256" key="4">
    <source>
        <dbReference type="ARBA" id="ARBA00022692"/>
    </source>
</evidence>
<gene>
    <name evidence="10" type="primary">phnE3</name>
    <name evidence="10" type="ORF">AArcSl_1712</name>
</gene>
<dbReference type="InterPro" id="IPR005769">
    <property type="entry name" value="PhnE/PtxC"/>
</dbReference>
<dbReference type="CDD" id="cd06261">
    <property type="entry name" value="TM_PBP2"/>
    <property type="match status" value="1"/>
</dbReference>
<dbReference type="Proteomes" id="UP000263012">
    <property type="component" value="Chromosome"/>
</dbReference>
<evidence type="ECO:0000256" key="3">
    <source>
        <dbReference type="ARBA" id="ARBA00022475"/>
    </source>
</evidence>
<reference evidence="11" key="1">
    <citation type="submission" date="2017-11" db="EMBL/GenBank/DDBJ databases">
        <title>Phenotypic and genomic properties of facultatively anaerobic sulfur-reducing natronoarchaea from hypersaline soda lakes.</title>
        <authorList>
            <person name="Sorokin D.Y."/>
            <person name="Kublanov I.V."/>
            <person name="Roman P."/>
            <person name="Sinninghe Damste J.S."/>
            <person name="Golyshin P.N."/>
            <person name="Rojo D."/>
            <person name="Ciordia S."/>
            <person name="Mena M.D.C."/>
            <person name="Ferrer M."/>
            <person name="Messina E."/>
            <person name="Smedile F."/>
            <person name="La Spada G."/>
            <person name="La Cono V."/>
            <person name="Yakimov M.M."/>
        </authorList>
    </citation>
    <scope>NUCLEOTIDE SEQUENCE [LARGE SCALE GENOMIC DNA]</scope>
    <source>
        <strain evidence="11">AArc-Sl</strain>
    </source>
</reference>
<comment type="similarity">
    <text evidence="7">Belongs to the binding-protein-dependent transport system permease family.</text>
</comment>
<feature type="transmembrane region" description="Helical" evidence="7">
    <location>
        <begin position="180"/>
        <end position="200"/>
    </location>
</feature>
<evidence type="ECO:0000313" key="10">
    <source>
        <dbReference type="EMBL" id="AUX09340.1"/>
    </source>
</evidence>
<keyword evidence="11" id="KW-1185">Reference proteome</keyword>
<feature type="transmembrane region" description="Helical" evidence="7">
    <location>
        <begin position="334"/>
        <end position="357"/>
    </location>
</feature>
<evidence type="ECO:0000259" key="9">
    <source>
        <dbReference type="PROSITE" id="PS50928"/>
    </source>
</evidence>
<accession>A0A343TJR8</accession>
<keyword evidence="3" id="KW-1003">Cell membrane</keyword>
<evidence type="ECO:0000256" key="7">
    <source>
        <dbReference type="RuleBase" id="RU363032"/>
    </source>
</evidence>
<feature type="region of interest" description="Disordered" evidence="8">
    <location>
        <begin position="1"/>
        <end position="39"/>
    </location>
</feature>
<dbReference type="InterPro" id="IPR000515">
    <property type="entry name" value="MetI-like"/>
</dbReference>
<evidence type="ECO:0000256" key="6">
    <source>
        <dbReference type="ARBA" id="ARBA00023136"/>
    </source>
</evidence>
<dbReference type="PANTHER" id="PTHR30043:SF1">
    <property type="entry name" value="ABC TRANSPORT SYSTEM PERMEASE PROTEIN P69"/>
    <property type="match status" value="1"/>
</dbReference>
<feature type="compositionally biased region" description="Low complexity" evidence="8">
    <location>
        <begin position="14"/>
        <end position="36"/>
    </location>
</feature>
<dbReference type="NCBIfam" id="TIGR01097">
    <property type="entry name" value="PhnE"/>
    <property type="match status" value="1"/>
</dbReference>
<sequence>MTDESEAPTDEPTGDAPTADGGTAEATESAEAAAAGPEGGVSDYVERQFAEIALSRKARWLGASMAVVVVVYLFLMSLETVGWFRADLPSYLGTFAEALQDYFPFIVFGETTWNLGIATVPSIHFNPGGFLEYWAFITERNLLYETGFFSEAETILDYPILLFTETGGPIGIFGAAGETLAIGFAGTIMGFPLALLFSILGSGRVTPFPFNFLFRGVMSSIRAIPALVWVLIYVPLGGIGPTTATLAVATDTVGNLGRLFSDELEEIADGPVEAMQTTGANKPQIIVFGMLAQVKRSFIAWTLYVFEINVRIAVGLGIIGAGGLGLVLDVQQGLFAYTNMMATIIVIFLLVVSVEMISQRTRAYLRSDEEPMGIVQLITGFPRRMIESMAK</sequence>
<dbReference type="KEGG" id="hdf:AArcSl_1712"/>
<dbReference type="GeneID" id="37878068"/>
<dbReference type="Gene3D" id="1.10.3720.10">
    <property type="entry name" value="MetI-like"/>
    <property type="match status" value="1"/>
</dbReference>
<dbReference type="SUPFAM" id="SSF161098">
    <property type="entry name" value="MetI-like"/>
    <property type="match status" value="1"/>
</dbReference>
<evidence type="ECO:0000313" key="11">
    <source>
        <dbReference type="Proteomes" id="UP000263012"/>
    </source>
</evidence>
<dbReference type="InterPro" id="IPR035906">
    <property type="entry name" value="MetI-like_sf"/>
</dbReference>
<dbReference type="GO" id="GO:0005886">
    <property type="term" value="C:plasma membrane"/>
    <property type="evidence" value="ECO:0007669"/>
    <property type="project" value="UniProtKB-SubCell"/>
</dbReference>
<feature type="transmembrane region" description="Helical" evidence="7">
    <location>
        <begin position="60"/>
        <end position="84"/>
    </location>
</feature>
<feature type="compositionally biased region" description="Acidic residues" evidence="8">
    <location>
        <begin position="1"/>
        <end position="13"/>
    </location>
</feature>
<evidence type="ECO:0000256" key="2">
    <source>
        <dbReference type="ARBA" id="ARBA00022448"/>
    </source>
</evidence>
<comment type="subcellular location">
    <subcellularLocation>
        <location evidence="1 7">Cell membrane</location>
        <topology evidence="1 7">Multi-pass membrane protein</topology>
    </subcellularLocation>
</comment>
<keyword evidence="5 7" id="KW-1133">Transmembrane helix</keyword>
<protein>
    <submittedName>
        <fullName evidence="10">Phosphonate transport system permease protein</fullName>
    </submittedName>
</protein>